<dbReference type="Pfam" id="PF00696">
    <property type="entry name" value="AA_kinase"/>
    <property type="match status" value="1"/>
</dbReference>
<dbReference type="GO" id="GO:0055129">
    <property type="term" value="P:L-proline biosynthetic process"/>
    <property type="evidence" value="ECO:0007669"/>
    <property type="project" value="UniProtKB-UniRule"/>
</dbReference>
<dbReference type="GO" id="GO:0005524">
    <property type="term" value="F:ATP binding"/>
    <property type="evidence" value="ECO:0007669"/>
    <property type="project" value="UniProtKB-KW"/>
</dbReference>
<proteinExistence type="inferred from homology"/>
<keyword evidence="11" id="KW-1185">Reference proteome</keyword>
<dbReference type="STRING" id="360411.AC812_02255"/>
<keyword evidence="7 8" id="KW-0067">ATP-binding</keyword>
<gene>
    <name evidence="8" type="primary">proB</name>
    <name evidence="10" type="ORF">AC812_02255</name>
</gene>
<evidence type="ECO:0000313" key="11">
    <source>
        <dbReference type="Proteomes" id="UP000050514"/>
    </source>
</evidence>
<dbReference type="InterPro" id="IPR036974">
    <property type="entry name" value="PUA_sf"/>
</dbReference>
<name>A0A0P6XXD8_9CHLR</name>
<dbReference type="PANTHER" id="PTHR43654">
    <property type="entry name" value="GLUTAMATE 5-KINASE"/>
    <property type="match status" value="1"/>
</dbReference>
<feature type="binding site" evidence="8">
    <location>
        <position position="49"/>
    </location>
    <ligand>
        <name>substrate</name>
    </ligand>
</feature>
<keyword evidence="3 8" id="KW-0641">Proline biosynthesis</keyword>
<evidence type="ECO:0000256" key="3">
    <source>
        <dbReference type="ARBA" id="ARBA00022650"/>
    </source>
</evidence>
<dbReference type="GO" id="GO:0004349">
    <property type="term" value="F:glutamate 5-kinase activity"/>
    <property type="evidence" value="ECO:0007669"/>
    <property type="project" value="UniProtKB-UniRule"/>
</dbReference>
<reference evidence="10 11" key="1">
    <citation type="submission" date="2015-07" db="EMBL/GenBank/DDBJ databases">
        <title>Draft genome of Bellilinea caldifistulae DSM 17877.</title>
        <authorList>
            <person name="Hemp J."/>
            <person name="Ward L.M."/>
            <person name="Pace L.A."/>
            <person name="Fischer W.W."/>
        </authorList>
    </citation>
    <scope>NUCLEOTIDE SEQUENCE [LARGE SCALE GENOMIC DNA]</scope>
    <source>
        <strain evidence="10 11">GOMI-1</strain>
    </source>
</reference>
<dbReference type="GO" id="GO:0003723">
    <property type="term" value="F:RNA binding"/>
    <property type="evidence" value="ECO:0007669"/>
    <property type="project" value="InterPro"/>
</dbReference>
<evidence type="ECO:0000256" key="2">
    <source>
        <dbReference type="ARBA" id="ARBA00022605"/>
    </source>
</evidence>
<feature type="binding site" evidence="8">
    <location>
        <position position="148"/>
    </location>
    <ligand>
        <name>substrate</name>
    </ligand>
</feature>
<dbReference type="EMBL" id="LGHJ01000007">
    <property type="protein sequence ID" value="KPL78054.1"/>
    <property type="molecule type" value="Genomic_DNA"/>
</dbReference>
<keyword evidence="2 8" id="KW-0028">Amino-acid biosynthesis</keyword>
<dbReference type="InterPro" id="IPR036393">
    <property type="entry name" value="AceGlu_kinase-like_sf"/>
</dbReference>
<dbReference type="InterPro" id="IPR015947">
    <property type="entry name" value="PUA-like_sf"/>
</dbReference>
<dbReference type="NCBIfam" id="TIGR01027">
    <property type="entry name" value="proB"/>
    <property type="match status" value="1"/>
</dbReference>
<comment type="pathway">
    <text evidence="8">Amino-acid biosynthesis; L-proline biosynthesis; L-glutamate 5-semialdehyde from L-glutamate: step 1/2.</text>
</comment>
<dbReference type="Gene3D" id="2.30.130.10">
    <property type="entry name" value="PUA domain"/>
    <property type="match status" value="1"/>
</dbReference>
<dbReference type="UniPathway" id="UPA00098">
    <property type="reaction ID" value="UER00359"/>
</dbReference>
<comment type="similarity">
    <text evidence="8">Belongs to the glutamate 5-kinase family.</text>
</comment>
<feature type="binding site" evidence="8">
    <location>
        <position position="9"/>
    </location>
    <ligand>
        <name>ATP</name>
        <dbReference type="ChEBI" id="CHEBI:30616"/>
    </ligand>
</feature>
<dbReference type="PRINTS" id="PR00474">
    <property type="entry name" value="GLU5KINASE"/>
</dbReference>
<dbReference type="PROSITE" id="PS00902">
    <property type="entry name" value="GLUTAMATE_5_KINASE"/>
    <property type="match status" value="1"/>
</dbReference>
<dbReference type="PANTHER" id="PTHR43654:SF1">
    <property type="entry name" value="ISOPENTENYL PHOSPHATE KINASE"/>
    <property type="match status" value="1"/>
</dbReference>
<accession>A0A0P6XXD8</accession>
<dbReference type="PIRSF" id="PIRSF000729">
    <property type="entry name" value="GK"/>
    <property type="match status" value="1"/>
</dbReference>
<comment type="subcellular location">
    <subcellularLocation>
        <location evidence="8">Cytoplasm</location>
    </subcellularLocation>
</comment>
<dbReference type="PROSITE" id="PS50890">
    <property type="entry name" value="PUA"/>
    <property type="match status" value="1"/>
</dbReference>
<dbReference type="InterPro" id="IPR001057">
    <property type="entry name" value="Glu/AcGlu_kinase"/>
</dbReference>
<comment type="function">
    <text evidence="8">Catalyzes the transfer of a phosphate group to glutamate to form L-glutamate 5-phosphate.</text>
</comment>
<dbReference type="Proteomes" id="UP000050514">
    <property type="component" value="Unassembled WGS sequence"/>
</dbReference>
<dbReference type="PATRIC" id="fig|360411.5.peg.1009"/>
<protein>
    <recommendedName>
        <fullName evidence="8">Glutamate 5-kinase</fullName>
        <ecNumber evidence="8">2.7.2.11</ecNumber>
    </recommendedName>
    <alternativeName>
        <fullName evidence="8">Gamma-glutamyl kinase</fullName>
        <shortName evidence="8">GK</shortName>
    </alternativeName>
</protein>
<evidence type="ECO:0000256" key="1">
    <source>
        <dbReference type="ARBA" id="ARBA00022490"/>
    </source>
</evidence>
<feature type="binding site" evidence="8">
    <location>
        <position position="136"/>
    </location>
    <ligand>
        <name>substrate</name>
    </ligand>
</feature>
<sequence>MNYQRVVIKVGSSTLTAGGRHISPPRVIDLVKAICQLKQSGIQVLLVSSGAIAAGREALGYPELPKFIPAKQMLAAIGQPRLMEMYERFFAIYEEKVAQVLLTRADLTDRRRYLNARSTLEALIHQSVIPIINENDTVATEEIRFGDNDNLSAQVASLIEADLLILLTDQDGVYDQDPRRNPHARLFGRIESAEIPPEMWAAAGGSVSGVGTGGMITKLQAADLARRSGCAVVVASGSVPLNILRIVNNEPIGTYFSPVLNKIEARKRYILTAAKGNGQIYIDAGAELALIRGRSLLPIGITKVSGDFERGDAVEVLCGKASSVAMGITNYAARDLEKLIGHQSTEIETILGYTYGDEVIHRNNLVMIQSIERNCNG</sequence>
<evidence type="ECO:0000259" key="9">
    <source>
        <dbReference type="SMART" id="SM00359"/>
    </source>
</evidence>
<dbReference type="SMART" id="SM00359">
    <property type="entry name" value="PUA"/>
    <property type="match status" value="1"/>
</dbReference>
<dbReference type="InterPro" id="IPR001048">
    <property type="entry name" value="Asp/Glu/Uridylate_kinase"/>
</dbReference>
<keyword evidence="1 8" id="KW-0963">Cytoplasm</keyword>
<dbReference type="EC" id="2.7.2.11" evidence="8"/>
<dbReference type="InterPro" id="IPR005715">
    <property type="entry name" value="Glu_5kinase/COase_Synthase"/>
</dbReference>
<dbReference type="GO" id="GO:0005829">
    <property type="term" value="C:cytosol"/>
    <property type="evidence" value="ECO:0007669"/>
    <property type="project" value="TreeGrafter"/>
</dbReference>
<evidence type="ECO:0000256" key="7">
    <source>
        <dbReference type="ARBA" id="ARBA00022840"/>
    </source>
</evidence>
<feature type="binding site" evidence="8">
    <location>
        <begin position="168"/>
        <end position="169"/>
    </location>
    <ligand>
        <name>ATP</name>
        <dbReference type="ChEBI" id="CHEBI:30616"/>
    </ligand>
</feature>
<dbReference type="SUPFAM" id="SSF53633">
    <property type="entry name" value="Carbamate kinase-like"/>
    <property type="match status" value="1"/>
</dbReference>
<dbReference type="InterPro" id="IPR011529">
    <property type="entry name" value="Glu_5kinase"/>
</dbReference>
<feature type="binding site" evidence="8">
    <location>
        <begin position="212"/>
        <end position="218"/>
    </location>
    <ligand>
        <name>ATP</name>
        <dbReference type="ChEBI" id="CHEBI:30616"/>
    </ligand>
</feature>
<comment type="catalytic activity">
    <reaction evidence="8">
        <text>L-glutamate + ATP = L-glutamyl 5-phosphate + ADP</text>
        <dbReference type="Rhea" id="RHEA:14877"/>
        <dbReference type="ChEBI" id="CHEBI:29985"/>
        <dbReference type="ChEBI" id="CHEBI:30616"/>
        <dbReference type="ChEBI" id="CHEBI:58274"/>
        <dbReference type="ChEBI" id="CHEBI:456216"/>
        <dbReference type="EC" id="2.7.2.11"/>
    </reaction>
</comment>
<dbReference type="CDD" id="cd04242">
    <property type="entry name" value="AAK_G5K_ProB"/>
    <property type="match status" value="1"/>
</dbReference>
<dbReference type="Gene3D" id="3.40.1160.10">
    <property type="entry name" value="Acetylglutamate kinase-like"/>
    <property type="match status" value="2"/>
</dbReference>
<evidence type="ECO:0000256" key="4">
    <source>
        <dbReference type="ARBA" id="ARBA00022679"/>
    </source>
</evidence>
<dbReference type="AlphaFoldDB" id="A0A0P6XXD8"/>
<keyword evidence="4 8" id="KW-0808">Transferase</keyword>
<evidence type="ECO:0000256" key="6">
    <source>
        <dbReference type="ARBA" id="ARBA00022777"/>
    </source>
</evidence>
<dbReference type="InterPro" id="IPR002478">
    <property type="entry name" value="PUA"/>
</dbReference>
<dbReference type="HAMAP" id="MF_00456">
    <property type="entry name" value="ProB"/>
    <property type="match status" value="1"/>
</dbReference>
<dbReference type="InterPro" id="IPR041739">
    <property type="entry name" value="G5K_ProB"/>
</dbReference>
<dbReference type="RefSeq" id="WP_061916423.1">
    <property type="nucleotide sequence ID" value="NZ_DF967971.1"/>
</dbReference>
<dbReference type="FunFam" id="3.40.1160.10:FF:000018">
    <property type="entry name" value="Glutamate 5-kinase"/>
    <property type="match status" value="1"/>
</dbReference>
<evidence type="ECO:0000313" key="10">
    <source>
        <dbReference type="EMBL" id="KPL78054.1"/>
    </source>
</evidence>
<evidence type="ECO:0000256" key="8">
    <source>
        <dbReference type="HAMAP-Rule" id="MF_00456"/>
    </source>
</evidence>
<keyword evidence="5 8" id="KW-0547">Nucleotide-binding</keyword>
<dbReference type="SUPFAM" id="SSF88697">
    <property type="entry name" value="PUA domain-like"/>
    <property type="match status" value="1"/>
</dbReference>
<dbReference type="OrthoDB" id="9804434at2"/>
<dbReference type="InterPro" id="IPR019797">
    <property type="entry name" value="Glutamate_5-kinase_CS"/>
</dbReference>
<comment type="caution">
    <text evidence="10">The sequence shown here is derived from an EMBL/GenBank/DDBJ whole genome shotgun (WGS) entry which is preliminary data.</text>
</comment>
<dbReference type="Pfam" id="PF01472">
    <property type="entry name" value="PUA"/>
    <property type="match status" value="1"/>
</dbReference>
<dbReference type="CDD" id="cd21157">
    <property type="entry name" value="PUA_G5K"/>
    <property type="match status" value="1"/>
</dbReference>
<keyword evidence="6 8" id="KW-0418">Kinase</keyword>
<dbReference type="FunFam" id="2.30.130.10:FF:000007">
    <property type="entry name" value="Glutamate 5-kinase"/>
    <property type="match status" value="1"/>
</dbReference>
<feature type="domain" description="PUA" evidence="9">
    <location>
        <begin position="278"/>
        <end position="360"/>
    </location>
</feature>
<organism evidence="10 11">
    <name type="scientific">Bellilinea caldifistulae</name>
    <dbReference type="NCBI Taxonomy" id="360411"/>
    <lineage>
        <taxon>Bacteria</taxon>
        <taxon>Bacillati</taxon>
        <taxon>Chloroflexota</taxon>
        <taxon>Anaerolineae</taxon>
        <taxon>Anaerolineales</taxon>
        <taxon>Anaerolineaceae</taxon>
        <taxon>Bellilinea</taxon>
    </lineage>
</organism>
<evidence type="ECO:0000256" key="5">
    <source>
        <dbReference type="ARBA" id="ARBA00022741"/>
    </source>
</evidence>